<proteinExistence type="predicted"/>
<protein>
    <submittedName>
        <fullName evidence="2">Uncharacterized protein</fullName>
    </submittedName>
</protein>
<feature type="region of interest" description="Disordered" evidence="1">
    <location>
        <begin position="52"/>
        <end position="71"/>
    </location>
</feature>
<evidence type="ECO:0000313" key="2">
    <source>
        <dbReference type="EMBL" id="GAA5207574.1"/>
    </source>
</evidence>
<keyword evidence="3" id="KW-1185">Reference proteome</keyword>
<organism evidence="2 3">
    <name type="scientific">Streptomyces thinghirensis</name>
    <dbReference type="NCBI Taxonomy" id="551547"/>
    <lineage>
        <taxon>Bacteria</taxon>
        <taxon>Bacillati</taxon>
        <taxon>Actinomycetota</taxon>
        <taxon>Actinomycetes</taxon>
        <taxon>Kitasatosporales</taxon>
        <taxon>Streptomycetaceae</taxon>
        <taxon>Streptomyces</taxon>
    </lineage>
</organism>
<accession>A0ABP9T418</accession>
<sequence>MRYTAGELNIFPNGQVMGIVTATPVDPRFGPRHTPTVDDPIPIEIDIKPPAKVAVTGGPDTAHRPVSPIDLPGFTPFQPSLNPAVNQLADKLTLLTGKPRGLRNEGDRPWHRYKDV</sequence>
<evidence type="ECO:0000313" key="3">
    <source>
        <dbReference type="Proteomes" id="UP001499878"/>
    </source>
</evidence>
<reference evidence="3" key="1">
    <citation type="journal article" date="2019" name="Int. J. Syst. Evol. Microbiol.">
        <title>The Global Catalogue of Microorganisms (GCM) 10K type strain sequencing project: providing services to taxonomists for standard genome sequencing and annotation.</title>
        <authorList>
            <consortium name="The Broad Institute Genomics Platform"/>
            <consortium name="The Broad Institute Genome Sequencing Center for Infectious Disease"/>
            <person name="Wu L."/>
            <person name="Ma J."/>
        </authorList>
    </citation>
    <scope>NUCLEOTIDE SEQUENCE [LARGE SCALE GENOMIC DNA]</scope>
    <source>
        <strain evidence="3">JCM 18306</strain>
    </source>
</reference>
<dbReference type="Proteomes" id="UP001499878">
    <property type="component" value="Unassembled WGS sequence"/>
</dbReference>
<name>A0ABP9T418_9ACTN</name>
<dbReference type="RefSeq" id="WP_345629339.1">
    <property type="nucleotide sequence ID" value="NZ_BAABJR010000005.1"/>
</dbReference>
<dbReference type="EMBL" id="BAABJR010000005">
    <property type="protein sequence ID" value="GAA5207574.1"/>
    <property type="molecule type" value="Genomic_DNA"/>
</dbReference>
<comment type="caution">
    <text evidence="2">The sequence shown here is derived from an EMBL/GenBank/DDBJ whole genome shotgun (WGS) entry which is preliminary data.</text>
</comment>
<gene>
    <name evidence="2" type="ORF">GCM10023323_23640</name>
</gene>
<evidence type="ECO:0000256" key="1">
    <source>
        <dbReference type="SAM" id="MobiDB-lite"/>
    </source>
</evidence>